<accession>A0AAJ0HW50</accession>
<dbReference type="PRINTS" id="PR01415">
    <property type="entry name" value="ANKYRIN"/>
</dbReference>
<evidence type="ECO:0000256" key="3">
    <source>
        <dbReference type="PROSITE-ProRule" id="PRU00023"/>
    </source>
</evidence>
<feature type="repeat" description="ANK" evidence="3">
    <location>
        <begin position="492"/>
        <end position="524"/>
    </location>
</feature>
<dbReference type="EMBL" id="JAUIQD010000001">
    <property type="protein sequence ID" value="KAK3364001.1"/>
    <property type="molecule type" value="Genomic_DNA"/>
</dbReference>
<dbReference type="Pfam" id="PF12796">
    <property type="entry name" value="Ank_2"/>
    <property type="match status" value="5"/>
</dbReference>
<keyword evidence="5" id="KW-1185">Reference proteome</keyword>
<evidence type="ECO:0000256" key="2">
    <source>
        <dbReference type="ARBA" id="ARBA00023043"/>
    </source>
</evidence>
<evidence type="ECO:0000256" key="1">
    <source>
        <dbReference type="ARBA" id="ARBA00022737"/>
    </source>
</evidence>
<dbReference type="PANTHER" id="PTHR24198:SF165">
    <property type="entry name" value="ANKYRIN REPEAT-CONTAINING PROTEIN-RELATED"/>
    <property type="match status" value="1"/>
</dbReference>
<feature type="repeat" description="ANK" evidence="3">
    <location>
        <begin position="525"/>
        <end position="557"/>
    </location>
</feature>
<organism evidence="4 5">
    <name type="scientific">Lasiosphaeria hispida</name>
    <dbReference type="NCBI Taxonomy" id="260671"/>
    <lineage>
        <taxon>Eukaryota</taxon>
        <taxon>Fungi</taxon>
        <taxon>Dikarya</taxon>
        <taxon>Ascomycota</taxon>
        <taxon>Pezizomycotina</taxon>
        <taxon>Sordariomycetes</taxon>
        <taxon>Sordariomycetidae</taxon>
        <taxon>Sordariales</taxon>
        <taxon>Lasiosphaeriaceae</taxon>
        <taxon>Lasiosphaeria</taxon>
    </lineage>
</organism>
<gene>
    <name evidence="4" type="ORF">B0T25DRAFT_627921</name>
</gene>
<reference evidence="4" key="2">
    <citation type="submission" date="2023-06" db="EMBL/GenBank/DDBJ databases">
        <authorList>
            <consortium name="Lawrence Berkeley National Laboratory"/>
            <person name="Haridas S."/>
            <person name="Hensen N."/>
            <person name="Bonometti L."/>
            <person name="Westerberg I."/>
            <person name="Brannstrom I.O."/>
            <person name="Guillou S."/>
            <person name="Cros-Aarteil S."/>
            <person name="Calhoun S."/>
            <person name="Kuo A."/>
            <person name="Mondo S."/>
            <person name="Pangilinan J."/>
            <person name="Riley R."/>
            <person name="Labutti K."/>
            <person name="Andreopoulos B."/>
            <person name="Lipzen A."/>
            <person name="Chen C."/>
            <person name="Yanf M."/>
            <person name="Daum C."/>
            <person name="Ng V."/>
            <person name="Clum A."/>
            <person name="Steindorff A."/>
            <person name="Ohm R."/>
            <person name="Martin F."/>
            <person name="Silar P."/>
            <person name="Natvig D."/>
            <person name="Lalanne C."/>
            <person name="Gautier V."/>
            <person name="Ament-Velasquez S.L."/>
            <person name="Kruys A."/>
            <person name="Hutchinson M.I."/>
            <person name="Powell A.J."/>
            <person name="Barry K."/>
            <person name="Miller A.N."/>
            <person name="Grigoriev I.V."/>
            <person name="Debuchy R."/>
            <person name="Gladieux P."/>
            <person name="Thoren M.H."/>
            <person name="Johannesson H."/>
        </authorList>
    </citation>
    <scope>NUCLEOTIDE SEQUENCE</scope>
    <source>
        <strain evidence="4">CBS 955.72</strain>
    </source>
</reference>
<dbReference type="PROSITE" id="PS50297">
    <property type="entry name" value="ANK_REP_REGION"/>
    <property type="match status" value="8"/>
</dbReference>
<evidence type="ECO:0000313" key="5">
    <source>
        <dbReference type="Proteomes" id="UP001275084"/>
    </source>
</evidence>
<dbReference type="SMART" id="SM00248">
    <property type="entry name" value="ANK"/>
    <property type="match status" value="22"/>
</dbReference>
<protein>
    <submittedName>
        <fullName evidence="4">Ankyrin repeat-containing domain protein</fullName>
    </submittedName>
</protein>
<dbReference type="PROSITE" id="PS50088">
    <property type="entry name" value="ANK_REPEAT"/>
    <property type="match status" value="8"/>
</dbReference>
<name>A0AAJ0HW50_9PEZI</name>
<feature type="repeat" description="ANK" evidence="3">
    <location>
        <begin position="398"/>
        <end position="430"/>
    </location>
</feature>
<feature type="repeat" description="ANK" evidence="3">
    <location>
        <begin position="1307"/>
        <end position="1339"/>
    </location>
</feature>
<proteinExistence type="predicted"/>
<keyword evidence="1" id="KW-0677">Repeat</keyword>
<keyword evidence="2 3" id="KW-0040">ANK repeat</keyword>
<sequence length="1479" mass="160852">MSEIRVDPHHTARDIELFIDNRIQHSRKLRHSSVNVDIKRSLLHRAENMFLYVRLMLDELESEVSVAAVRHRLEQFPATLDEYYAAAFNRINNSTESAREFARDLLTWITTSHEPIFADTLLIALKTQSLSRTAFANASSGTVDELELLDPVNQIRSICFPLVEVTDSGIIQLVHCSVASYVRNHRMNAMSPLVPSLILTPPQANQELALACIFFLRFGRNHSNLRSKASSRSKVDTLRFVNYAVDYWPEHLSQSNSGIFLQNPALYQALRSEELWFSEWVQQRLERDYTLRKMLDGVTEKNAPRCLQIAVYFGVISWAGKILHDDLGGISLHAPTVVAASRGSLDVLQLLHRKATVLGVWHPSRGFWLHAASRNGHAAIVRYLVDDAGCEIDLIDSFGRSALMIACSRGRSAVAEELLKRGADTSLSSPAGFTAVEDAASVGDLSSLVLLLNSGGRVTGNCLWLASANGHAAIISHLLQSAELDPGLGDENGWTPLHWACRNGHFEGVLVLLAHGVAVDALDSAGRTPLNRASGAGHPEIVDALLRAGASPVTRDSAKMSPAHLAASIGSDKVLDCLFTGGVDLDTGDLLRKMPFPKASWKRRNDMTPSGPPLHLAAENGHSHTVTYLIEHGADIDKQDSHGQTALFKACSTGREDTVSVLLAAGANDDVHNYKAGHFPLTIAVKNVDFGIISALAPRAWSKQVGLDQPKYRTYYHSPIINAIHTAAECQSWKILEALFSHVPQGFPPSTAVGLHAFEAVFQSGNVSMAEFLERQGFDLSQKVFSLYQSFLTPLGQAIEGNHLPLIRFLLDRKVNPGDFEPSENIVVTSNIYTTNRPSENSLTALDMAALVGSLEILDLLIERQSRPPDPGNNLETWPFIIDRPSLLARLTYFADVRQGMRSDSKARRPRFSSSSCLEEDADANCEDAGNVTWAAESTWQSVKPETSALCAAIVKNDLEEVKRQLDGGADVNELDWKYDTPLITAITTESISPAIIAELLQSGANVNFKPVHGASLLAIAGNVSCVEVTALLLGTGASRKGLTLERACLQADLKLLKVLLDAGVDPNARQGYIPALCCIFHRHDAEFGREAIPLLLASGTELSDTAYQGQTALHLSVEEGWTWALRPLIEAGSPINGLDNLGLAAVHRACLRGRDEAGKECFDELIRLGASIMPLGEGGISALHMASSVGCHVIVEQLVQLGGKSCVDWRDGNGSTPLMWAAIATERSKTLIGLKLWRPNMSVLSKKPPPHVGIETVCLLLHHGANIHLKDHQARTVMHWAADANTPNIITTLLENGAEVDVADNDRRTPLNLAIIGGAVECVRLLLGAGANPNAIDHAPTEGVGCQHLRGLEKAVADRFSQSMSLHLLFGKPETNRLIMIARLLIDAGANVFGRNFYGETCLHVAVKQGNIEAVTELIYANNFGPAYLEVKDNGGRTAKQLAEHFGFLEVAKVLEKAEAKGYAVVSSYTGMTVMPGV</sequence>
<feature type="repeat" description="ANK" evidence="3">
    <location>
        <begin position="1274"/>
        <end position="1306"/>
    </location>
</feature>
<feature type="repeat" description="ANK" evidence="3">
    <location>
        <begin position="609"/>
        <end position="641"/>
    </location>
</feature>
<reference evidence="4" key="1">
    <citation type="journal article" date="2023" name="Mol. Phylogenet. Evol.">
        <title>Genome-scale phylogeny and comparative genomics of the fungal order Sordariales.</title>
        <authorList>
            <person name="Hensen N."/>
            <person name="Bonometti L."/>
            <person name="Westerberg I."/>
            <person name="Brannstrom I.O."/>
            <person name="Guillou S."/>
            <person name="Cros-Aarteil S."/>
            <person name="Calhoun S."/>
            <person name="Haridas S."/>
            <person name="Kuo A."/>
            <person name="Mondo S."/>
            <person name="Pangilinan J."/>
            <person name="Riley R."/>
            <person name="LaButti K."/>
            <person name="Andreopoulos B."/>
            <person name="Lipzen A."/>
            <person name="Chen C."/>
            <person name="Yan M."/>
            <person name="Daum C."/>
            <person name="Ng V."/>
            <person name="Clum A."/>
            <person name="Steindorff A."/>
            <person name="Ohm R.A."/>
            <person name="Martin F."/>
            <person name="Silar P."/>
            <person name="Natvig D.O."/>
            <person name="Lalanne C."/>
            <person name="Gautier V."/>
            <person name="Ament-Velasquez S.L."/>
            <person name="Kruys A."/>
            <person name="Hutchinson M.I."/>
            <person name="Powell A.J."/>
            <person name="Barry K."/>
            <person name="Miller A.N."/>
            <person name="Grigoriev I.V."/>
            <person name="Debuchy R."/>
            <person name="Gladieux P."/>
            <person name="Hiltunen Thoren M."/>
            <person name="Johannesson H."/>
        </authorList>
    </citation>
    <scope>NUCLEOTIDE SEQUENCE</scope>
    <source>
        <strain evidence="4">CBS 955.72</strain>
    </source>
</reference>
<dbReference type="SUPFAM" id="SSF48403">
    <property type="entry name" value="Ankyrin repeat"/>
    <property type="match status" value="5"/>
</dbReference>
<feature type="repeat" description="ANK" evidence="3">
    <location>
        <begin position="1109"/>
        <end position="1141"/>
    </location>
</feature>
<dbReference type="Gene3D" id="1.25.40.20">
    <property type="entry name" value="Ankyrin repeat-containing domain"/>
    <property type="match status" value="5"/>
</dbReference>
<dbReference type="PANTHER" id="PTHR24198">
    <property type="entry name" value="ANKYRIN REPEAT AND PROTEIN KINASE DOMAIN-CONTAINING PROTEIN"/>
    <property type="match status" value="1"/>
</dbReference>
<feature type="repeat" description="ANK" evidence="3">
    <location>
        <begin position="642"/>
        <end position="674"/>
    </location>
</feature>
<dbReference type="InterPro" id="IPR036770">
    <property type="entry name" value="Ankyrin_rpt-contain_sf"/>
</dbReference>
<comment type="caution">
    <text evidence="4">The sequence shown here is derived from an EMBL/GenBank/DDBJ whole genome shotgun (WGS) entry which is preliminary data.</text>
</comment>
<dbReference type="InterPro" id="IPR002110">
    <property type="entry name" value="Ankyrin_rpt"/>
</dbReference>
<evidence type="ECO:0000313" key="4">
    <source>
        <dbReference type="EMBL" id="KAK3364001.1"/>
    </source>
</evidence>
<dbReference type="Proteomes" id="UP001275084">
    <property type="component" value="Unassembled WGS sequence"/>
</dbReference>